<dbReference type="EMBL" id="JACHIP010000002">
    <property type="protein sequence ID" value="MBB5056968.1"/>
    <property type="molecule type" value="Genomic_DNA"/>
</dbReference>
<dbReference type="SUPFAM" id="SSF48452">
    <property type="entry name" value="TPR-like"/>
    <property type="match status" value="1"/>
</dbReference>
<organism evidence="4 5">
    <name type="scientific">Granulicella aggregans</name>
    <dbReference type="NCBI Taxonomy" id="474949"/>
    <lineage>
        <taxon>Bacteria</taxon>
        <taxon>Pseudomonadati</taxon>
        <taxon>Acidobacteriota</taxon>
        <taxon>Terriglobia</taxon>
        <taxon>Terriglobales</taxon>
        <taxon>Acidobacteriaceae</taxon>
        <taxon>Granulicella</taxon>
    </lineage>
</organism>
<keyword evidence="1" id="KW-0732">Signal</keyword>
<dbReference type="SUPFAM" id="SSF48695">
    <property type="entry name" value="Multiheme cytochromes"/>
    <property type="match status" value="1"/>
</dbReference>
<evidence type="ECO:0000313" key="4">
    <source>
        <dbReference type="EMBL" id="MBB5056968.1"/>
    </source>
</evidence>
<sequence>MPNEKKVRLNTVPTFRRVIAFALIAIAASVLYVDAPRVAVVHATPGSRATLENPDAACAACHQTIYDKYRQTGMARGSGVAMDGLIAGGFHHAPSGVDYRVFERDGAAWMSYSRPAKAAPDTARGALEGERRVEFYVGSGHRGRTYLFNESGRWYELPINYYTRRAAWDMAPAFDNVTAMPAPLPVDPNCLHCHATDVQASLQDARNHYAAAPFRQGGIGCSACHGDPTRHLADKGHGPIVNPGKLPVAERDSACIQCHLEGDAVVYRPGRSLAQFRPGDKLSDIAVYFVRASEPGDGRRATSQYEALLRSACKRASGDKLTCTTCHDPHSAPSAAERVSYFRARCLACHTESAMATHHSEQQDCATCHMPTRKTVDISHEQVTDHDIEARPASQGGLQLATLGANDMSKLVAVGGFEAGDRETGLAYAQLAGHGDRAAARTALGLLSKLPARAPAGVDVAVRLGYLEQISGDAGKAAASYKSALETDPWEPTALANLAVLDAGSGRVPEAINLLQRLVDADPSRTAAGLNLAFIECSLDRREKAAALLERLRRSNPDDPQLRRFADTGEYAGQRCLLNPQLPKK</sequence>
<evidence type="ECO:0000259" key="3">
    <source>
        <dbReference type="Pfam" id="PF13435"/>
    </source>
</evidence>
<comment type="caution">
    <text evidence="4">The sequence shown here is derived from an EMBL/GenBank/DDBJ whole genome shotgun (WGS) entry which is preliminary data.</text>
</comment>
<feature type="domain" description="Doubled CXXCH motif" evidence="2">
    <location>
        <begin position="322"/>
        <end position="354"/>
    </location>
</feature>
<dbReference type="InterPro" id="IPR010177">
    <property type="entry name" value="Paired_CXXCH_1"/>
</dbReference>
<evidence type="ECO:0000256" key="1">
    <source>
        <dbReference type="ARBA" id="ARBA00022729"/>
    </source>
</evidence>
<name>A0A7W7ZC07_9BACT</name>
<dbReference type="CDD" id="cd08168">
    <property type="entry name" value="Cytochrom_C3"/>
    <property type="match status" value="1"/>
</dbReference>
<dbReference type="InterPro" id="IPR023155">
    <property type="entry name" value="Cyt_c-552/4"/>
</dbReference>
<dbReference type="InterPro" id="IPR011990">
    <property type="entry name" value="TPR-like_helical_dom_sf"/>
</dbReference>
<dbReference type="InterPro" id="IPR051829">
    <property type="entry name" value="Multiheme_Cytochr_ET"/>
</dbReference>
<reference evidence="4 5" key="1">
    <citation type="submission" date="2020-08" db="EMBL/GenBank/DDBJ databases">
        <title>Genomic Encyclopedia of Type Strains, Phase IV (KMG-V): Genome sequencing to study the core and pangenomes of soil and plant-associated prokaryotes.</title>
        <authorList>
            <person name="Whitman W."/>
        </authorList>
    </citation>
    <scope>NUCLEOTIDE SEQUENCE [LARGE SCALE GENOMIC DNA]</scope>
    <source>
        <strain evidence="4 5">M8UP14</strain>
    </source>
</reference>
<feature type="domain" description="Cytochrome c-552/4" evidence="3">
    <location>
        <begin position="186"/>
        <end position="226"/>
    </location>
</feature>
<dbReference type="InterPro" id="IPR036280">
    <property type="entry name" value="Multihaem_cyt_sf"/>
</dbReference>
<accession>A0A7W7ZC07</accession>
<protein>
    <submittedName>
        <fullName evidence="4">Putative CXXCH cytochrome family protein</fullName>
    </submittedName>
</protein>
<dbReference type="Pfam" id="PF09699">
    <property type="entry name" value="Paired_CXXCH_1"/>
    <property type="match status" value="1"/>
</dbReference>
<proteinExistence type="predicted"/>
<evidence type="ECO:0000313" key="5">
    <source>
        <dbReference type="Proteomes" id="UP000540989"/>
    </source>
</evidence>
<dbReference type="Pfam" id="PF13435">
    <property type="entry name" value="Cytochrome_C554"/>
    <property type="match status" value="1"/>
</dbReference>
<dbReference type="Proteomes" id="UP000540989">
    <property type="component" value="Unassembled WGS sequence"/>
</dbReference>
<dbReference type="Pfam" id="PF14559">
    <property type="entry name" value="TPR_19"/>
    <property type="match status" value="1"/>
</dbReference>
<keyword evidence="5" id="KW-1185">Reference proteome</keyword>
<dbReference type="Gene3D" id="1.25.40.10">
    <property type="entry name" value="Tetratricopeptide repeat domain"/>
    <property type="match status" value="1"/>
</dbReference>
<gene>
    <name evidence="4" type="ORF">HDF16_001653</name>
</gene>
<dbReference type="PANTHER" id="PTHR35038">
    <property type="entry name" value="DISSIMILATORY SULFITE REDUCTASE SIRA"/>
    <property type="match status" value="1"/>
</dbReference>
<dbReference type="AlphaFoldDB" id="A0A7W7ZC07"/>
<dbReference type="PANTHER" id="PTHR35038:SF8">
    <property type="entry name" value="C-TYPE POLYHEME CYTOCHROME OMCC"/>
    <property type="match status" value="1"/>
</dbReference>
<dbReference type="Gene3D" id="1.10.1130.10">
    <property type="entry name" value="Flavocytochrome C3, Chain A"/>
    <property type="match status" value="1"/>
</dbReference>
<evidence type="ECO:0000259" key="2">
    <source>
        <dbReference type="Pfam" id="PF09699"/>
    </source>
</evidence>